<evidence type="ECO:0000313" key="2">
    <source>
        <dbReference type="Proteomes" id="UP000034704"/>
    </source>
</evidence>
<sequence>MRHSFNLQKKLLLPLFSVIFFFSVGTQRADALVFVPVNDAALNITTDLHAGFQDVAKMGLDSVMYAVGQQLLTQLTDSTVNWIKSGFNGNPLYAIDPTKLFLDTANVVSGGMANQIRGIATCNFTPNFNANLANRIELSTRTGANARFSDQITCPFPTNVNPTAFYSDFSQGGWSAFEASLSDSGNPFGVNLLASQELALRQAEAQSLMDQKLNWANGFLSMEACSGTDPYTGIPTDCKTTTPGKVISDTLSKSIGTDMDRMGFADNMNKVISAFVASLTSSVTSGIF</sequence>
<dbReference type="AlphaFoldDB" id="A0A0G0ZHV0"/>
<name>A0A0G0ZHV0_9BACT</name>
<dbReference type="STRING" id="1618756.UV12_C0002G0098"/>
<dbReference type="EMBL" id="LCDG01000002">
    <property type="protein sequence ID" value="KKS48249.1"/>
    <property type="molecule type" value="Genomic_DNA"/>
</dbReference>
<accession>A0A0G0ZHV0</accession>
<protein>
    <submittedName>
        <fullName evidence="1">Uncharacterized protein</fullName>
    </submittedName>
</protein>
<reference evidence="1 2" key="1">
    <citation type="journal article" date="2015" name="Nature">
        <title>rRNA introns, odd ribosomes, and small enigmatic genomes across a large radiation of phyla.</title>
        <authorList>
            <person name="Brown C.T."/>
            <person name="Hug L.A."/>
            <person name="Thomas B.C."/>
            <person name="Sharon I."/>
            <person name="Castelle C.J."/>
            <person name="Singh A."/>
            <person name="Wilkins M.J."/>
            <person name="Williams K.H."/>
            <person name="Banfield J.F."/>
        </authorList>
    </citation>
    <scope>NUCLEOTIDE SEQUENCE [LARGE SCALE GENOMIC DNA]</scope>
</reference>
<evidence type="ECO:0000313" key="1">
    <source>
        <dbReference type="EMBL" id="KKS48249.1"/>
    </source>
</evidence>
<dbReference type="Proteomes" id="UP000034704">
    <property type="component" value="Unassembled WGS sequence"/>
</dbReference>
<comment type="caution">
    <text evidence="1">The sequence shown here is derived from an EMBL/GenBank/DDBJ whole genome shotgun (WGS) entry which is preliminary data.</text>
</comment>
<proteinExistence type="predicted"/>
<gene>
    <name evidence="1" type="ORF">UV12_C0002G0098</name>
</gene>
<organism evidence="1 2">
    <name type="scientific">Candidatus Nomurabacteria bacterium GW2011_GWC2_42_20</name>
    <dbReference type="NCBI Taxonomy" id="1618756"/>
    <lineage>
        <taxon>Bacteria</taxon>
        <taxon>Candidatus Nomuraibacteriota</taxon>
    </lineage>
</organism>